<accession>A0A803L1B5</accession>
<name>A0A803L1B5_CHEQI</name>
<organism evidence="1 2">
    <name type="scientific">Chenopodium quinoa</name>
    <name type="common">Quinoa</name>
    <dbReference type="NCBI Taxonomy" id="63459"/>
    <lineage>
        <taxon>Eukaryota</taxon>
        <taxon>Viridiplantae</taxon>
        <taxon>Streptophyta</taxon>
        <taxon>Embryophyta</taxon>
        <taxon>Tracheophyta</taxon>
        <taxon>Spermatophyta</taxon>
        <taxon>Magnoliopsida</taxon>
        <taxon>eudicotyledons</taxon>
        <taxon>Gunneridae</taxon>
        <taxon>Pentapetalae</taxon>
        <taxon>Caryophyllales</taxon>
        <taxon>Chenopodiaceae</taxon>
        <taxon>Chenopodioideae</taxon>
        <taxon>Atripliceae</taxon>
        <taxon>Chenopodium</taxon>
    </lineage>
</organism>
<reference evidence="1" key="1">
    <citation type="journal article" date="2017" name="Nature">
        <title>The genome of Chenopodium quinoa.</title>
        <authorList>
            <person name="Jarvis D.E."/>
            <person name="Ho Y.S."/>
            <person name="Lightfoot D.J."/>
            <person name="Schmoeckel S.M."/>
            <person name="Li B."/>
            <person name="Borm T.J.A."/>
            <person name="Ohyanagi H."/>
            <person name="Mineta K."/>
            <person name="Michell C.T."/>
            <person name="Saber N."/>
            <person name="Kharbatia N.M."/>
            <person name="Rupper R.R."/>
            <person name="Sharp A.R."/>
            <person name="Dally N."/>
            <person name="Boughton B.A."/>
            <person name="Woo Y.H."/>
            <person name="Gao G."/>
            <person name="Schijlen E.G.W.M."/>
            <person name="Guo X."/>
            <person name="Momin A.A."/>
            <person name="Negrao S."/>
            <person name="Al-Babili S."/>
            <person name="Gehring C."/>
            <person name="Roessner U."/>
            <person name="Jung C."/>
            <person name="Murphy K."/>
            <person name="Arold S.T."/>
            <person name="Gojobori T."/>
            <person name="van der Linden C.G."/>
            <person name="van Loo E.N."/>
            <person name="Jellen E.N."/>
            <person name="Maughan P.J."/>
            <person name="Tester M."/>
        </authorList>
    </citation>
    <scope>NUCLEOTIDE SEQUENCE [LARGE SCALE GENOMIC DNA]</scope>
    <source>
        <strain evidence="1">cv. PI 614886</strain>
    </source>
</reference>
<dbReference type="InterPro" id="IPR027417">
    <property type="entry name" value="P-loop_NTPase"/>
</dbReference>
<protein>
    <submittedName>
        <fullName evidence="1">Uncharacterized protein</fullName>
    </submittedName>
</protein>
<dbReference type="Gene3D" id="3.40.50.300">
    <property type="entry name" value="P-loop containing nucleotide triphosphate hydrolases"/>
    <property type="match status" value="1"/>
</dbReference>
<sequence length="174" mass="19777">MRTNYGEKALKSLLNVSLKEGRWTFLAFQRTKVAPFGKLGACGMWPSDPQTDIQCDFGFDEDVPFLKRKGVNWNVLGHHNKLPIKNWDEILRHAHDNTARGFMERKRLLVSVETKIKHIASTYNIAFVVVNEVTGVLDNTSGHGNTFTSGWEVKASLGEAWEQIISNKMFILKQ</sequence>
<dbReference type="AlphaFoldDB" id="A0A803L1B5"/>
<proteinExistence type="predicted"/>
<keyword evidence="2" id="KW-1185">Reference proteome</keyword>
<dbReference type="Gramene" id="AUR62005653-RA">
    <property type="protein sequence ID" value="AUR62005653-RA:cds"/>
    <property type="gene ID" value="AUR62005653"/>
</dbReference>
<evidence type="ECO:0000313" key="1">
    <source>
        <dbReference type="EnsemblPlants" id="AUR62005653-RA:cds"/>
    </source>
</evidence>
<evidence type="ECO:0000313" key="2">
    <source>
        <dbReference type="Proteomes" id="UP000596660"/>
    </source>
</evidence>
<reference evidence="1" key="2">
    <citation type="submission" date="2021-03" db="UniProtKB">
        <authorList>
            <consortium name="EnsemblPlants"/>
        </authorList>
    </citation>
    <scope>IDENTIFICATION</scope>
</reference>
<dbReference type="EnsemblPlants" id="AUR62005653-RA">
    <property type="protein sequence ID" value="AUR62005653-RA:cds"/>
    <property type="gene ID" value="AUR62005653"/>
</dbReference>
<dbReference type="Proteomes" id="UP000596660">
    <property type="component" value="Unplaced"/>
</dbReference>